<dbReference type="Pfam" id="PF00803">
    <property type="entry name" value="3A"/>
    <property type="match status" value="1"/>
</dbReference>
<evidence type="ECO:0000256" key="3">
    <source>
        <dbReference type="SAM" id="MobiDB-lite"/>
    </source>
</evidence>
<evidence type="ECO:0000313" key="5">
    <source>
        <dbReference type="EMBL" id="BBK04042.1"/>
    </source>
</evidence>
<evidence type="ECO:0000256" key="1">
    <source>
        <dbReference type="ARBA" id="ARBA00022448"/>
    </source>
</evidence>
<reference evidence="4" key="1">
    <citation type="submission" date="2019-05" db="EMBL/GenBank/DDBJ databases">
        <title>Complete nucleotide sequences of RNA1 and RNA2 of an Ibaraki isolate of Japanese soil-borne wheat mosaic virus from barley cv.Mokusekkou3.</title>
        <authorList>
            <person name="Fujita Y."/>
            <person name="Aoki E."/>
            <person name="Shirako Y."/>
        </authorList>
    </citation>
    <scope>NUCLEOTIDE SEQUENCE</scope>
    <source>
        <strain evidence="4">MS3</strain>
    </source>
</reference>
<proteinExistence type="predicted"/>
<sequence length="324" mass="37427">MTTKDVSSDSYEAAYNAMLDAQDATGLTADDVKNQRQRSFNVVNKYVEKALLQKDVATKMRDKWISFTKSNKEEGTPYNISYSCVMLNIIPTVPSTYGGTVEISLIDSGLSLFNNVLPDQTQMMELGKGPQLMCFFMHYSIPINDEGRVIKLAFKIDCEMASPKMSVMNVYTYWTQRQGYLSLYSEPQRSTISKLVVGYDETSKLKTREDVRRFASRSLVLNNMKQHVPKMLPEQINLLKENVPLNRKESTVDLTKEEREKHEKLEQIRKQRAVATERSKKEMQQREAQLQAEQKRKETADKLEEKSKLKNQREHQKLDSENIV</sequence>
<reference evidence="5" key="2">
    <citation type="submission" date="2019-05" db="EMBL/GenBank/DDBJ databases">
        <title>Complete nucleotide sequences of RNA1 and RNA2 of an Ibaraki isolate of Japanese soil-borne wheat mosaic virus from wheat cv.Yumeshihou.</title>
        <authorList>
            <person name="Fujita Y."/>
            <person name="Aoki E."/>
            <person name="Shirako Y."/>
        </authorList>
    </citation>
    <scope>NUCLEOTIDE SEQUENCE</scope>
    <source>
        <strain evidence="5">YS</strain>
    </source>
</reference>
<keyword evidence="1" id="KW-0813">Transport</keyword>
<feature type="region of interest" description="Disordered" evidence="3">
    <location>
        <begin position="248"/>
        <end position="324"/>
    </location>
</feature>
<organism evidence="5">
    <name type="scientific">Japanese soil-borne wheat mosaic virus</name>
    <dbReference type="NCBI Taxonomy" id="2030954"/>
    <lineage>
        <taxon>Viruses</taxon>
        <taxon>Riboviria</taxon>
        <taxon>Orthornavirae</taxon>
        <taxon>Kitrinoviricota</taxon>
        <taxon>Alsuviricetes</taxon>
        <taxon>Martellivirales</taxon>
        <taxon>Virgaviridae</taxon>
        <taxon>Furovirus</taxon>
        <taxon>Furovirus japonicum</taxon>
    </lineage>
</organism>
<dbReference type="GO" id="GO:0046740">
    <property type="term" value="P:transport of virus in host, cell to cell"/>
    <property type="evidence" value="ECO:0007669"/>
    <property type="project" value="UniProtKB-KW"/>
</dbReference>
<dbReference type="EMBL" id="LC481575">
    <property type="protein sequence ID" value="BBK04042.1"/>
    <property type="molecule type" value="Genomic_RNA"/>
</dbReference>
<keyword evidence="2" id="KW-0916">Viral movement protein</keyword>
<dbReference type="EMBL" id="LC481573">
    <property type="protein sequence ID" value="BBK04036.1"/>
    <property type="molecule type" value="Genomic_RNA"/>
</dbReference>
<feature type="compositionally biased region" description="Basic and acidic residues" evidence="3">
    <location>
        <begin position="248"/>
        <end position="285"/>
    </location>
</feature>
<feature type="compositionally biased region" description="Basic and acidic residues" evidence="3">
    <location>
        <begin position="293"/>
        <end position="324"/>
    </location>
</feature>
<accession>A0A4P2WVL4</accession>
<evidence type="ECO:0000313" key="4">
    <source>
        <dbReference type="EMBL" id="BBK04036.1"/>
    </source>
</evidence>
<protein>
    <submittedName>
        <fullName evidence="5">37-kDa movement protein</fullName>
    </submittedName>
</protein>
<name>A0A4P2WVL4_9VIRU</name>
<evidence type="ECO:0000256" key="2">
    <source>
        <dbReference type="ARBA" id="ARBA00023031"/>
    </source>
</evidence>
<dbReference type="InterPro" id="IPR000603">
    <property type="entry name" value="MPV"/>
</dbReference>